<dbReference type="CDD" id="cd08411">
    <property type="entry name" value="PBP2_OxyR"/>
    <property type="match status" value="1"/>
</dbReference>
<dbReference type="InterPro" id="IPR036388">
    <property type="entry name" value="WH-like_DNA-bd_sf"/>
</dbReference>
<gene>
    <name evidence="7" type="ORF">EAT49_03370</name>
</gene>
<evidence type="ECO:0000313" key="8">
    <source>
        <dbReference type="Proteomes" id="UP000268016"/>
    </source>
</evidence>
<dbReference type="FunFam" id="1.10.10.10:FF:000001">
    <property type="entry name" value="LysR family transcriptional regulator"/>
    <property type="match status" value="1"/>
</dbReference>
<dbReference type="OrthoDB" id="9775392at2"/>
<dbReference type="RefSeq" id="WP_123640896.1">
    <property type="nucleotide sequence ID" value="NZ_ML119082.1"/>
</dbReference>
<dbReference type="InterPro" id="IPR036390">
    <property type="entry name" value="WH_DNA-bd_sf"/>
</dbReference>
<comment type="caution">
    <text evidence="7">The sequence shown here is derived from an EMBL/GenBank/DDBJ whole genome shotgun (WGS) entry which is preliminary data.</text>
</comment>
<dbReference type="Pfam" id="PF03466">
    <property type="entry name" value="LysR_substrate"/>
    <property type="match status" value="1"/>
</dbReference>
<evidence type="ECO:0000259" key="6">
    <source>
        <dbReference type="PROSITE" id="PS50931"/>
    </source>
</evidence>
<dbReference type="PRINTS" id="PR00039">
    <property type="entry name" value="HTHLYSR"/>
</dbReference>
<dbReference type="SUPFAM" id="SSF53850">
    <property type="entry name" value="Periplasmic binding protein-like II"/>
    <property type="match status" value="1"/>
</dbReference>
<organism evidence="7 8">
    <name type="scientific">Histidinibacterium lentulum</name>
    <dbReference type="NCBI Taxonomy" id="2480588"/>
    <lineage>
        <taxon>Bacteria</taxon>
        <taxon>Pseudomonadati</taxon>
        <taxon>Pseudomonadota</taxon>
        <taxon>Alphaproteobacteria</taxon>
        <taxon>Rhodobacterales</taxon>
        <taxon>Paracoccaceae</taxon>
        <taxon>Histidinibacterium</taxon>
    </lineage>
</organism>
<evidence type="ECO:0000256" key="4">
    <source>
        <dbReference type="ARBA" id="ARBA00023159"/>
    </source>
</evidence>
<sequence length="319" mass="34079">MAVPPLTLRQIRYFVTLAETGHFGRAAEREGVSQPSLSQQISLLESALGVTLVERGRAGAMLTPAGREALARGQRLLDEAEGLADLRAGFRAGLGGTVRLGSTGTLGPYVLPQAVRRLHAAHPELKLVIRDGAPRDLVDGLRTGVHDLVLTQLPVTAPDVAVERLFREPLFLAVSREHILADRAEVTDADLAGEGVLSLNPAYMLHRQIGALADEVGARLLPEYEGTSLDALRQMVAMNMGVTFLPALYARSEITGKGDDVRLIPFRRGRLMRDIGLLARRSSGGRTGLGRLADVLRSVVAEEFSGLVIPLPGSGGRSG</sequence>
<evidence type="ECO:0000256" key="5">
    <source>
        <dbReference type="ARBA" id="ARBA00023163"/>
    </source>
</evidence>
<evidence type="ECO:0000256" key="1">
    <source>
        <dbReference type="ARBA" id="ARBA00009437"/>
    </source>
</evidence>
<dbReference type="InterPro" id="IPR000847">
    <property type="entry name" value="LysR_HTH_N"/>
</dbReference>
<dbReference type="GO" id="GO:0003677">
    <property type="term" value="F:DNA binding"/>
    <property type="evidence" value="ECO:0007669"/>
    <property type="project" value="UniProtKB-KW"/>
</dbReference>
<reference evidence="7 8" key="1">
    <citation type="submission" date="2018-10" db="EMBL/GenBank/DDBJ databases">
        <title>Histidinibacterium lentulum gen. nov., sp. nov., a marine bacterium from the culture broth of Picochlorum sp. 122.</title>
        <authorList>
            <person name="Wang G."/>
        </authorList>
    </citation>
    <scope>NUCLEOTIDE SEQUENCE [LARGE SCALE GENOMIC DNA]</scope>
    <source>
        <strain evidence="7 8">B17</strain>
    </source>
</reference>
<keyword evidence="2" id="KW-0805">Transcription regulation</keyword>
<dbReference type="PROSITE" id="PS50931">
    <property type="entry name" value="HTH_LYSR"/>
    <property type="match status" value="1"/>
</dbReference>
<dbReference type="PANTHER" id="PTHR30346">
    <property type="entry name" value="TRANSCRIPTIONAL DUAL REGULATOR HCAR-RELATED"/>
    <property type="match status" value="1"/>
</dbReference>
<dbReference type="SUPFAM" id="SSF46785">
    <property type="entry name" value="Winged helix' DNA-binding domain"/>
    <property type="match status" value="1"/>
</dbReference>
<keyword evidence="4" id="KW-0010">Activator</keyword>
<dbReference type="Gene3D" id="1.10.10.10">
    <property type="entry name" value="Winged helix-like DNA-binding domain superfamily/Winged helix DNA-binding domain"/>
    <property type="match status" value="1"/>
</dbReference>
<dbReference type="EMBL" id="RDRB01000002">
    <property type="protein sequence ID" value="ROU03361.1"/>
    <property type="molecule type" value="Genomic_DNA"/>
</dbReference>
<dbReference type="AlphaFoldDB" id="A0A3N2R7K9"/>
<proteinExistence type="inferred from homology"/>
<keyword evidence="5" id="KW-0804">Transcription</keyword>
<protein>
    <submittedName>
        <fullName evidence="7">Hydrogen peroxide-inducible genes activator</fullName>
    </submittedName>
</protein>
<dbReference type="Proteomes" id="UP000268016">
    <property type="component" value="Unassembled WGS sequence"/>
</dbReference>
<evidence type="ECO:0000256" key="3">
    <source>
        <dbReference type="ARBA" id="ARBA00023125"/>
    </source>
</evidence>
<dbReference type="Gene3D" id="3.40.190.10">
    <property type="entry name" value="Periplasmic binding protein-like II"/>
    <property type="match status" value="2"/>
</dbReference>
<dbReference type="GO" id="GO:0003700">
    <property type="term" value="F:DNA-binding transcription factor activity"/>
    <property type="evidence" value="ECO:0007669"/>
    <property type="project" value="InterPro"/>
</dbReference>
<dbReference type="GO" id="GO:0032993">
    <property type="term" value="C:protein-DNA complex"/>
    <property type="evidence" value="ECO:0007669"/>
    <property type="project" value="TreeGrafter"/>
</dbReference>
<dbReference type="Pfam" id="PF00126">
    <property type="entry name" value="HTH_1"/>
    <property type="match status" value="1"/>
</dbReference>
<keyword evidence="8" id="KW-1185">Reference proteome</keyword>
<comment type="similarity">
    <text evidence="1">Belongs to the LysR transcriptional regulatory family.</text>
</comment>
<keyword evidence="3" id="KW-0238">DNA-binding</keyword>
<feature type="domain" description="HTH lysR-type" evidence="6">
    <location>
        <begin position="6"/>
        <end position="63"/>
    </location>
</feature>
<dbReference type="PANTHER" id="PTHR30346:SF26">
    <property type="entry name" value="HYDROGEN PEROXIDE-INDUCIBLE GENES ACTIVATOR"/>
    <property type="match status" value="1"/>
</dbReference>
<evidence type="ECO:0000313" key="7">
    <source>
        <dbReference type="EMBL" id="ROU03361.1"/>
    </source>
</evidence>
<name>A0A3N2R7K9_9RHOB</name>
<accession>A0A3N2R7K9</accession>
<dbReference type="InterPro" id="IPR005119">
    <property type="entry name" value="LysR_subst-bd"/>
</dbReference>
<evidence type="ECO:0000256" key="2">
    <source>
        <dbReference type="ARBA" id="ARBA00023015"/>
    </source>
</evidence>